<feature type="short sequence motif" description="Q motif" evidence="6">
    <location>
        <begin position="49"/>
        <end position="77"/>
    </location>
</feature>
<evidence type="ECO:0000259" key="9">
    <source>
        <dbReference type="PROSITE" id="PS51192"/>
    </source>
</evidence>
<evidence type="ECO:0000256" key="7">
    <source>
        <dbReference type="RuleBase" id="RU000492"/>
    </source>
</evidence>
<dbReference type="Proteomes" id="UP000886520">
    <property type="component" value="Chromosome 17"/>
</dbReference>
<dbReference type="EMBL" id="JABFUD020000017">
    <property type="protein sequence ID" value="KAI5067446.1"/>
    <property type="molecule type" value="Genomic_DNA"/>
</dbReference>
<evidence type="ECO:0000313" key="12">
    <source>
        <dbReference type="EMBL" id="KAI5067446.1"/>
    </source>
</evidence>
<dbReference type="Pfam" id="PF00271">
    <property type="entry name" value="Helicase_C"/>
    <property type="match status" value="1"/>
</dbReference>
<comment type="similarity">
    <text evidence="7">Belongs to the DEAD box helicase family.</text>
</comment>
<keyword evidence="3 7" id="KW-0378">Hydrolase</keyword>
<feature type="compositionally biased region" description="Basic residues" evidence="8">
    <location>
        <begin position="38"/>
        <end position="47"/>
    </location>
</feature>
<evidence type="ECO:0000256" key="6">
    <source>
        <dbReference type="PROSITE-ProRule" id="PRU00552"/>
    </source>
</evidence>
<protein>
    <recommendedName>
        <fullName evidence="14">RNA helicase</fullName>
    </recommendedName>
</protein>
<dbReference type="GO" id="GO:0003676">
    <property type="term" value="F:nucleic acid binding"/>
    <property type="evidence" value="ECO:0007669"/>
    <property type="project" value="InterPro"/>
</dbReference>
<dbReference type="InterPro" id="IPR000629">
    <property type="entry name" value="RNA-helicase_DEAD-box_CS"/>
</dbReference>
<dbReference type="PANTHER" id="PTHR47959">
    <property type="entry name" value="ATP-DEPENDENT RNA HELICASE RHLE-RELATED"/>
    <property type="match status" value="1"/>
</dbReference>
<feature type="region of interest" description="Disordered" evidence="8">
    <location>
        <begin position="25"/>
        <end position="54"/>
    </location>
</feature>
<keyword evidence="1" id="KW-0150">Chloroplast</keyword>
<gene>
    <name evidence="12" type="ORF">GOP47_0017974</name>
</gene>
<evidence type="ECO:0000259" key="10">
    <source>
        <dbReference type="PROSITE" id="PS51194"/>
    </source>
</evidence>
<evidence type="ECO:0000256" key="8">
    <source>
        <dbReference type="SAM" id="MobiDB-lite"/>
    </source>
</evidence>
<dbReference type="SMART" id="SM00487">
    <property type="entry name" value="DEXDc"/>
    <property type="match status" value="1"/>
</dbReference>
<dbReference type="CDD" id="cd17959">
    <property type="entry name" value="DEADc_DDX54"/>
    <property type="match status" value="1"/>
</dbReference>
<proteinExistence type="inferred from homology"/>
<dbReference type="InterPro" id="IPR033517">
    <property type="entry name" value="DDX54/DBP10_DEAD-box_helicase"/>
</dbReference>
<evidence type="ECO:0000256" key="1">
    <source>
        <dbReference type="ARBA" id="ARBA00022528"/>
    </source>
</evidence>
<dbReference type="InterPro" id="IPR014014">
    <property type="entry name" value="RNA_helicase_DEAD_Q_motif"/>
</dbReference>
<dbReference type="InterPro" id="IPR001650">
    <property type="entry name" value="Helicase_C-like"/>
</dbReference>
<dbReference type="PROSITE" id="PS51194">
    <property type="entry name" value="HELICASE_CTER"/>
    <property type="match status" value="1"/>
</dbReference>
<feature type="domain" description="Helicase C-terminal" evidence="10">
    <location>
        <begin position="277"/>
        <end position="432"/>
    </location>
</feature>
<evidence type="ECO:0008006" key="14">
    <source>
        <dbReference type="Google" id="ProtNLM"/>
    </source>
</evidence>
<keyword evidence="4 7" id="KW-0347">Helicase</keyword>
<dbReference type="OrthoDB" id="10261375at2759"/>
<dbReference type="GO" id="GO:0005829">
    <property type="term" value="C:cytosol"/>
    <property type="evidence" value="ECO:0007669"/>
    <property type="project" value="TreeGrafter"/>
</dbReference>
<comment type="caution">
    <text evidence="12">The sequence shown here is derived from an EMBL/GenBank/DDBJ whole genome shotgun (WGS) entry which is preliminary data.</text>
</comment>
<feature type="domain" description="Helicase ATP-binding" evidence="9">
    <location>
        <begin position="80"/>
        <end position="253"/>
    </location>
</feature>
<keyword evidence="5 7" id="KW-0067">ATP-binding</keyword>
<evidence type="ECO:0000259" key="11">
    <source>
        <dbReference type="PROSITE" id="PS51195"/>
    </source>
</evidence>
<keyword evidence="2 7" id="KW-0547">Nucleotide-binding</keyword>
<dbReference type="SMART" id="SM00490">
    <property type="entry name" value="HELICc"/>
    <property type="match status" value="1"/>
</dbReference>
<evidence type="ECO:0000256" key="2">
    <source>
        <dbReference type="ARBA" id="ARBA00022741"/>
    </source>
</evidence>
<dbReference type="SUPFAM" id="SSF52540">
    <property type="entry name" value="P-loop containing nucleoside triphosphate hydrolases"/>
    <property type="match status" value="1"/>
</dbReference>
<dbReference type="GO" id="GO:0016787">
    <property type="term" value="F:hydrolase activity"/>
    <property type="evidence" value="ECO:0007669"/>
    <property type="project" value="UniProtKB-KW"/>
</dbReference>
<reference evidence="12" key="1">
    <citation type="submission" date="2021-01" db="EMBL/GenBank/DDBJ databases">
        <title>Adiantum capillus-veneris genome.</title>
        <authorList>
            <person name="Fang Y."/>
            <person name="Liao Q."/>
        </authorList>
    </citation>
    <scope>NUCLEOTIDE SEQUENCE</scope>
    <source>
        <strain evidence="12">H3</strain>
        <tissue evidence="12">Leaf</tissue>
    </source>
</reference>
<dbReference type="PROSITE" id="PS51192">
    <property type="entry name" value="HELICASE_ATP_BIND_1"/>
    <property type="match status" value="1"/>
</dbReference>
<name>A0A9D4UGF4_ADICA</name>
<organism evidence="12 13">
    <name type="scientific">Adiantum capillus-veneris</name>
    <name type="common">Maidenhair fern</name>
    <dbReference type="NCBI Taxonomy" id="13818"/>
    <lineage>
        <taxon>Eukaryota</taxon>
        <taxon>Viridiplantae</taxon>
        <taxon>Streptophyta</taxon>
        <taxon>Embryophyta</taxon>
        <taxon>Tracheophyta</taxon>
        <taxon>Polypodiopsida</taxon>
        <taxon>Polypodiidae</taxon>
        <taxon>Polypodiales</taxon>
        <taxon>Pteridineae</taxon>
        <taxon>Pteridaceae</taxon>
        <taxon>Vittarioideae</taxon>
        <taxon>Adiantum</taxon>
    </lineage>
</organism>
<evidence type="ECO:0000256" key="3">
    <source>
        <dbReference type="ARBA" id="ARBA00022801"/>
    </source>
</evidence>
<evidence type="ECO:0000256" key="5">
    <source>
        <dbReference type="ARBA" id="ARBA00022840"/>
    </source>
</evidence>
<dbReference type="GO" id="GO:0005524">
    <property type="term" value="F:ATP binding"/>
    <property type="evidence" value="ECO:0007669"/>
    <property type="project" value="UniProtKB-KW"/>
</dbReference>
<accession>A0A9D4UGF4</accession>
<dbReference type="InterPro" id="IPR050079">
    <property type="entry name" value="DEAD_box_RNA_helicase"/>
</dbReference>
<dbReference type="InterPro" id="IPR011545">
    <property type="entry name" value="DEAD/DEAH_box_helicase_dom"/>
</dbReference>
<dbReference type="InterPro" id="IPR014001">
    <property type="entry name" value="Helicase_ATP-bd"/>
</dbReference>
<evidence type="ECO:0000256" key="4">
    <source>
        <dbReference type="ARBA" id="ARBA00022806"/>
    </source>
</evidence>
<evidence type="ECO:0000313" key="13">
    <source>
        <dbReference type="Proteomes" id="UP000886520"/>
    </source>
</evidence>
<feature type="region of interest" description="Disordered" evidence="8">
    <location>
        <begin position="600"/>
        <end position="626"/>
    </location>
</feature>
<keyword evidence="1" id="KW-0934">Plastid</keyword>
<dbReference type="AlphaFoldDB" id="A0A9D4UGF4"/>
<dbReference type="GO" id="GO:0003724">
    <property type="term" value="F:RNA helicase activity"/>
    <property type="evidence" value="ECO:0007669"/>
    <property type="project" value="InterPro"/>
</dbReference>
<dbReference type="Gene3D" id="3.40.50.300">
    <property type="entry name" value="P-loop containing nucleotide triphosphate hydrolases"/>
    <property type="match status" value="2"/>
</dbReference>
<dbReference type="PANTHER" id="PTHR47959:SF8">
    <property type="entry name" value="RNA HELICASE"/>
    <property type="match status" value="1"/>
</dbReference>
<dbReference type="InterPro" id="IPR027417">
    <property type="entry name" value="P-loop_NTPase"/>
</dbReference>
<dbReference type="Pfam" id="PF00270">
    <property type="entry name" value="DEAD"/>
    <property type="match status" value="1"/>
</dbReference>
<feature type="domain" description="DEAD-box RNA helicase Q" evidence="11">
    <location>
        <begin position="49"/>
        <end position="77"/>
    </location>
</feature>
<dbReference type="PROSITE" id="PS51195">
    <property type="entry name" value="Q_MOTIF"/>
    <property type="match status" value="1"/>
</dbReference>
<dbReference type="PROSITE" id="PS00039">
    <property type="entry name" value="DEAD_ATP_HELICASE"/>
    <property type="match status" value="1"/>
</dbReference>
<sequence>MEAAEVEEDEEFAAEEAEEWMKAFPVTEGATSLQKSQPLRKGKKKGKSGGFESLGLSPPIFRGIRRTGYQVPTPIQRKTLPLVMAGYDVVAMARTGSGKTAAFLIPMLERLKMHLSKGGARAIILSPTRELALQTFKFCNQLGRYTDLRVAVLVGGDNMESQFEDLANNPDVIVATPGRLMHHLSEVEGMSLRSVEYVVFDEADRLFEMGFAEQLRQILSHLAETRQTLLFSATMPRLLADFAKAGLRDPHIVRLDVDTKISPDLKLAFFTLRHDEKPAALIYMVREHIKSDQQTLIFVSTKHHVEFLQELMRREGLELSVVYGAMDQTARKIHLAKFRARKTMLLLVTDVAARGIDIPLLDNVVNYDFPSKPKLFVHRVGRAARAGRVGSAFSFVTSDELPYLLDLHLFLSKPVHPALTEEDLAGNSKELLKRMKEVTEGGSTVYGRLPQSILDSTSEKLRSLVEGNMELLALQKSCNKAFDLYSRSKPSPSLESARRAKSLPKEGLHPLFREEIANEEAAALAFTESLKKFRPKQTVLESEGEAARSKNLQTPNASGVEVMKRKRAIHEKVIDAKQNQQPQRMGLDVLYDNAKEKLELPEEGGAGLGTNRHKRRRKDQSSTKKIPKTFRDDNFYISSVPVNRHAETGLAVDNADRMGSNRIDREVLDLLPDEQENIQKQKALYHWDKKHKKFVKLHHGETVTASGKDAFSHGVAAMV</sequence>
<keyword evidence="13" id="KW-1185">Reference proteome</keyword>
<dbReference type="CDD" id="cd18787">
    <property type="entry name" value="SF2_C_DEAD"/>
    <property type="match status" value="1"/>
</dbReference>